<evidence type="ECO:0000313" key="2">
    <source>
        <dbReference type="Proteomes" id="UP001454036"/>
    </source>
</evidence>
<organism evidence="1 2">
    <name type="scientific">Lithospermum erythrorhizon</name>
    <name type="common">Purple gromwell</name>
    <name type="synonym">Lithospermum officinale var. erythrorhizon</name>
    <dbReference type="NCBI Taxonomy" id="34254"/>
    <lineage>
        <taxon>Eukaryota</taxon>
        <taxon>Viridiplantae</taxon>
        <taxon>Streptophyta</taxon>
        <taxon>Embryophyta</taxon>
        <taxon>Tracheophyta</taxon>
        <taxon>Spermatophyta</taxon>
        <taxon>Magnoliopsida</taxon>
        <taxon>eudicotyledons</taxon>
        <taxon>Gunneridae</taxon>
        <taxon>Pentapetalae</taxon>
        <taxon>asterids</taxon>
        <taxon>lamiids</taxon>
        <taxon>Boraginales</taxon>
        <taxon>Boraginaceae</taxon>
        <taxon>Boraginoideae</taxon>
        <taxon>Lithospermeae</taxon>
        <taxon>Lithospermum</taxon>
    </lineage>
</organism>
<keyword evidence="2" id="KW-1185">Reference proteome</keyword>
<accession>A0AAV3PJ66</accession>
<dbReference type="PANTHER" id="PTHR33223:SF8">
    <property type="entry name" value="OS04G0172440 PROTEIN"/>
    <property type="match status" value="1"/>
</dbReference>
<gene>
    <name evidence="1" type="ORF">LIER_10050</name>
</gene>
<dbReference type="PANTHER" id="PTHR33223">
    <property type="entry name" value="CCHC-TYPE DOMAIN-CONTAINING PROTEIN"/>
    <property type="match status" value="1"/>
</dbReference>
<evidence type="ECO:0000313" key="1">
    <source>
        <dbReference type="EMBL" id="GAA0151305.1"/>
    </source>
</evidence>
<dbReference type="Proteomes" id="UP001454036">
    <property type="component" value="Unassembled WGS sequence"/>
</dbReference>
<sequence length="101" mass="11216">MLGRASRTIPHAVMLFTTRLNAAPIPVGLILPQFKQYNGIGDPQKHLKGFLAQMNITANDMDIYASGFHNSLTRAALDWYIELPPNSIDSYNHTADAFISK</sequence>
<reference evidence="1 2" key="1">
    <citation type="submission" date="2024-01" db="EMBL/GenBank/DDBJ databases">
        <title>The complete chloroplast genome sequence of Lithospermum erythrorhizon: insights into the phylogenetic relationship among Boraginaceae species and the maternal lineages of purple gromwells.</title>
        <authorList>
            <person name="Okada T."/>
            <person name="Watanabe K."/>
        </authorList>
    </citation>
    <scope>NUCLEOTIDE SEQUENCE [LARGE SCALE GENOMIC DNA]</scope>
</reference>
<comment type="caution">
    <text evidence="1">The sequence shown here is derived from an EMBL/GenBank/DDBJ whole genome shotgun (WGS) entry which is preliminary data.</text>
</comment>
<dbReference type="AlphaFoldDB" id="A0AAV3PJ66"/>
<evidence type="ECO:0008006" key="3">
    <source>
        <dbReference type="Google" id="ProtNLM"/>
    </source>
</evidence>
<dbReference type="EMBL" id="BAABME010001759">
    <property type="protein sequence ID" value="GAA0151305.1"/>
    <property type="molecule type" value="Genomic_DNA"/>
</dbReference>
<name>A0AAV3PJ66_LITER</name>
<protein>
    <recommendedName>
        <fullName evidence="3">Retrotransposon gag domain-containing protein</fullName>
    </recommendedName>
</protein>
<proteinExistence type="predicted"/>